<accession>H6R2V9</accession>
<organism evidence="2 3">
    <name type="scientific">Nocardia cyriacigeorgica (strain GUH-2)</name>
    <dbReference type="NCBI Taxonomy" id="1127134"/>
    <lineage>
        <taxon>Bacteria</taxon>
        <taxon>Bacillati</taxon>
        <taxon>Actinomycetota</taxon>
        <taxon>Actinomycetes</taxon>
        <taxon>Mycobacteriales</taxon>
        <taxon>Nocardiaceae</taxon>
        <taxon>Nocardia</taxon>
    </lineage>
</organism>
<dbReference type="eggNOG" id="ENOG502ZAPI">
    <property type="taxonomic scope" value="Bacteria"/>
</dbReference>
<protein>
    <submittedName>
        <fullName evidence="2">Uncharacterized protein</fullName>
    </submittedName>
</protein>
<dbReference type="KEGG" id="ncy:NOCYR_2377"/>
<evidence type="ECO:0000256" key="1">
    <source>
        <dbReference type="SAM" id="Phobius"/>
    </source>
</evidence>
<proteinExistence type="predicted"/>
<keyword evidence="1" id="KW-0812">Transmembrane</keyword>
<feature type="transmembrane region" description="Helical" evidence="1">
    <location>
        <begin position="375"/>
        <end position="399"/>
    </location>
</feature>
<dbReference type="STRING" id="1127134.NOCYR_2377"/>
<keyword evidence="1" id="KW-1133">Transmembrane helix</keyword>
<keyword evidence="1" id="KW-0472">Membrane</keyword>
<reference evidence="2 3" key="1">
    <citation type="journal article" date="2012" name="J. Bacteriol.">
        <title>Genome sequence of the human- and animal-pathogenic strain Nocardia cyriacigeorgica GUH-2.</title>
        <authorList>
            <person name="Zoropogui A."/>
            <person name="Pujic P."/>
            <person name="Normand P."/>
            <person name="Barbe V."/>
            <person name="Beaman B."/>
            <person name="Beaman L."/>
            <person name="Boiron P."/>
            <person name="Colinon C."/>
            <person name="Deredjian A."/>
            <person name="Graindorge A."/>
            <person name="Mangenot S."/>
            <person name="Nazaret S."/>
            <person name="Neto M."/>
            <person name="Petit S."/>
            <person name="Roche D."/>
            <person name="Vallenet D."/>
            <person name="Rodriguez-Nava V."/>
            <person name="Richard Y."/>
            <person name="Cournoyer B."/>
            <person name="Blaha D."/>
        </authorList>
    </citation>
    <scope>NUCLEOTIDE SEQUENCE [LARGE SCALE GENOMIC DNA]</scope>
    <source>
        <strain evidence="2 3">GUH-2</strain>
    </source>
</reference>
<dbReference type="Proteomes" id="UP000008190">
    <property type="component" value="Chromosome"/>
</dbReference>
<dbReference type="EMBL" id="FO082843">
    <property type="protein sequence ID" value="CCF63153.1"/>
    <property type="molecule type" value="Genomic_DNA"/>
</dbReference>
<feature type="transmembrane region" description="Helical" evidence="1">
    <location>
        <begin position="343"/>
        <end position="363"/>
    </location>
</feature>
<gene>
    <name evidence="2" type="ordered locus">NOCYR_2377</name>
</gene>
<sequence length="412" mass="45317">MDHAVIEAELAGLVVGAMPGTRELERECDVFARRYLAEPGVVEPQFDITSANFTSDPFLICADRYWNLRFTAEPTLATAVQCAGWATERIEAAYRQPILEKWAIGYAFITRGTVESLTEIADATADIIAGDDAECSRAYFATLYHAGKLRANLSFDELSLFLGSSPLANAAGRNRDKPLFVALQAFAGFGSRQTTNEHAMTLFEKSWTAPDRTHASIDIALHALEAAVPFDEQGAVLRTKAAEAVAEYPDNALFRFRLGLGAFLCDDHDAALTSIDDALRLLPATGWRSSHELLSEQFLHVRRSILLARSDARRATDQQRRLDRYEQAVAETADLARRSVIRAVELVAVFAAVIAFAVGSLNVTLNGNLDLASRLWILVVFGGGLLLFVLLVVGGTWLITRDSRRSPREQTR</sequence>
<dbReference type="HOGENOM" id="CLU_682868_0_0_11"/>
<evidence type="ECO:0000313" key="2">
    <source>
        <dbReference type="EMBL" id="CCF63153.1"/>
    </source>
</evidence>
<keyword evidence="3" id="KW-1185">Reference proteome</keyword>
<name>H6R2V9_NOCCG</name>
<dbReference type="AlphaFoldDB" id="H6R2V9"/>
<evidence type="ECO:0000313" key="3">
    <source>
        <dbReference type="Proteomes" id="UP000008190"/>
    </source>
</evidence>
<dbReference type="RefSeq" id="WP_014350613.1">
    <property type="nucleotide sequence ID" value="NC_016887.1"/>
</dbReference>